<accession>A0ABW9MU12</accession>
<dbReference type="RefSeq" id="WP_410032216.1">
    <property type="nucleotide sequence ID" value="NZ_JBGMEH010000001.1"/>
</dbReference>
<name>A0ABW9MU12_9FIRM</name>
<organism evidence="1 2">
    <name type="scientific">Anaerococcus cruorum</name>
    <dbReference type="NCBI Taxonomy" id="3115617"/>
    <lineage>
        <taxon>Bacteria</taxon>
        <taxon>Bacillati</taxon>
        <taxon>Bacillota</taxon>
        <taxon>Tissierellia</taxon>
        <taxon>Tissierellales</taxon>
        <taxon>Peptoniphilaceae</taxon>
        <taxon>Anaerococcus</taxon>
    </lineage>
</organism>
<protein>
    <submittedName>
        <fullName evidence="1">Uncharacterized protein</fullName>
    </submittedName>
</protein>
<evidence type="ECO:0000313" key="2">
    <source>
        <dbReference type="Proteomes" id="UP001638015"/>
    </source>
</evidence>
<sequence>MEYITEFNRLKHHIITNYGQPNWLLLVRGTGLTLHDPEVQPLRDLWYGSDDSSKLSLKDLNNLHPQTKLEYIEINKELVALLNDFEKEFEVYYNYLEKRN</sequence>
<dbReference type="Proteomes" id="UP001638015">
    <property type="component" value="Unassembled WGS sequence"/>
</dbReference>
<evidence type="ECO:0000313" key="1">
    <source>
        <dbReference type="EMBL" id="MFO3715327.1"/>
    </source>
</evidence>
<dbReference type="EMBL" id="JBGMEH010000001">
    <property type="protein sequence ID" value="MFO3715327.1"/>
    <property type="molecule type" value="Genomic_DNA"/>
</dbReference>
<keyword evidence="2" id="KW-1185">Reference proteome</keyword>
<reference evidence="1 2" key="1">
    <citation type="journal article" date="2025" name="Anaerobe">
        <title>Description of Anaerococcus kampingiae sp. nov., Anaerococcus groningensis sp. nov., Anaerococcus martiniensis sp. nov., and Anaerococcus cruorum sp. nov., isolated from human clinical specimens.</title>
        <authorList>
            <person name="Boiten K.E."/>
            <person name="Meijer J."/>
            <person name="van Wezel E.M."/>
            <person name="Veloo A.C.M."/>
        </authorList>
    </citation>
    <scope>NUCLEOTIDE SEQUENCE [LARGE SCALE GENOMIC DNA]</scope>
    <source>
        <strain evidence="1 2">ENR1039</strain>
    </source>
</reference>
<gene>
    <name evidence="1" type="ORF">ACCQ40_00830</name>
</gene>
<comment type="caution">
    <text evidence="1">The sequence shown here is derived from an EMBL/GenBank/DDBJ whole genome shotgun (WGS) entry which is preliminary data.</text>
</comment>
<proteinExistence type="predicted"/>